<dbReference type="GO" id="GO:0003924">
    <property type="term" value="F:GTPase activity"/>
    <property type="evidence" value="ECO:0007669"/>
    <property type="project" value="InterPro"/>
</dbReference>
<dbReference type="Proteomes" id="UP000664521">
    <property type="component" value="Unassembled WGS sequence"/>
</dbReference>
<evidence type="ECO:0000256" key="5">
    <source>
        <dbReference type="ARBA" id="ARBA00023186"/>
    </source>
</evidence>
<reference evidence="8" key="1">
    <citation type="submission" date="2021-03" db="EMBL/GenBank/DDBJ databases">
        <authorList>
            <person name="Tagirdzhanova G."/>
        </authorList>
    </citation>
    <scope>NUCLEOTIDE SEQUENCE</scope>
</reference>
<dbReference type="PANTHER" id="PTHR31715:SF0">
    <property type="entry name" value="UREASE ACCESSORY PROTEIN G"/>
    <property type="match status" value="1"/>
</dbReference>
<dbReference type="Pfam" id="PF02492">
    <property type="entry name" value="cobW"/>
    <property type="match status" value="1"/>
</dbReference>
<evidence type="ECO:0000256" key="2">
    <source>
        <dbReference type="ARBA" id="ARBA00022741"/>
    </source>
</evidence>
<evidence type="ECO:0000256" key="1">
    <source>
        <dbReference type="ARBA" id="ARBA00005732"/>
    </source>
</evidence>
<dbReference type="GO" id="GO:0005525">
    <property type="term" value="F:GTP binding"/>
    <property type="evidence" value="ECO:0007669"/>
    <property type="project" value="UniProtKB-KW"/>
</dbReference>
<accession>A0A8H3FEX4</accession>
<evidence type="ECO:0000256" key="4">
    <source>
        <dbReference type="ARBA" id="ARBA00023134"/>
    </source>
</evidence>
<dbReference type="FunFam" id="3.40.50.300:FF:000208">
    <property type="entry name" value="Urease accessory protein UreG"/>
    <property type="match status" value="1"/>
</dbReference>
<keyword evidence="3" id="KW-0996">Nickel insertion</keyword>
<dbReference type="PANTHER" id="PTHR31715">
    <property type="entry name" value="UREASE ACCESSORY PROTEIN G"/>
    <property type="match status" value="1"/>
</dbReference>
<dbReference type="SUPFAM" id="SSF52540">
    <property type="entry name" value="P-loop containing nucleoside triphosphate hydrolases"/>
    <property type="match status" value="1"/>
</dbReference>
<comment type="similarity">
    <text evidence="1">Belongs to the SIMIBI class G3E GTPase family. UreG subfamily.</text>
</comment>
<dbReference type="CDD" id="cd05540">
    <property type="entry name" value="UreG"/>
    <property type="match status" value="1"/>
</dbReference>
<dbReference type="OrthoDB" id="10063137at2759"/>
<evidence type="ECO:0000259" key="7">
    <source>
        <dbReference type="Pfam" id="PF02492"/>
    </source>
</evidence>
<dbReference type="InterPro" id="IPR027417">
    <property type="entry name" value="P-loop_NTPase"/>
</dbReference>
<comment type="caution">
    <text evidence="8">The sequence shown here is derived from an EMBL/GenBank/DDBJ whole genome shotgun (WGS) entry which is preliminary data.</text>
</comment>
<sequence>MSHTHDGLSAHSHSFNAAEHGHSHETLYGPGSFTEREMPIIEGRDWTERAFTVGIGGYADPRAGVSSHRLGTKSADHPNNSPVGSGKTALMLQLCLALRDKYSIAAVTNDIFTREDAEFLTSRSALPPSRIKAIETGGCPHAAVREDISANLLALQNLHAQHATDLLLIESGGDNLAANYSRELADFIIYVIDVAGGDKVPRKGGPGITGSDCLVVNKVDLAEAVGADLSVMERDAGRMREGGPTIFAEVKNGKGVDNIVGLMLSAWKSSGAYEVSRERAKAKA</sequence>
<organism evidence="8 9">
    <name type="scientific">Heterodermia speciosa</name>
    <dbReference type="NCBI Taxonomy" id="116794"/>
    <lineage>
        <taxon>Eukaryota</taxon>
        <taxon>Fungi</taxon>
        <taxon>Dikarya</taxon>
        <taxon>Ascomycota</taxon>
        <taxon>Pezizomycotina</taxon>
        <taxon>Lecanoromycetes</taxon>
        <taxon>OSLEUM clade</taxon>
        <taxon>Lecanoromycetidae</taxon>
        <taxon>Caliciales</taxon>
        <taxon>Physciaceae</taxon>
        <taxon>Heterodermia</taxon>
    </lineage>
</organism>
<keyword evidence="4" id="KW-0342">GTP-binding</keyword>
<dbReference type="AlphaFoldDB" id="A0A8H3FEX4"/>
<keyword evidence="2" id="KW-0547">Nucleotide-binding</keyword>
<dbReference type="InterPro" id="IPR003495">
    <property type="entry name" value="CobW/HypB/UreG_nucleotide-bd"/>
</dbReference>
<gene>
    <name evidence="8" type="ORF">HETSPECPRED_005054</name>
</gene>
<evidence type="ECO:0000313" key="8">
    <source>
        <dbReference type="EMBL" id="CAF9922380.1"/>
    </source>
</evidence>
<dbReference type="InterPro" id="IPR004400">
    <property type="entry name" value="UreG"/>
</dbReference>
<dbReference type="EMBL" id="CAJPDS010000030">
    <property type="protein sequence ID" value="CAF9922380.1"/>
    <property type="molecule type" value="Genomic_DNA"/>
</dbReference>
<feature type="region of interest" description="Disordered" evidence="6">
    <location>
        <begin position="1"/>
        <end position="31"/>
    </location>
</feature>
<name>A0A8H3FEX4_9LECA</name>
<feature type="domain" description="CobW/HypB/UreG nucleotide-binding" evidence="7">
    <location>
        <begin position="81"/>
        <end position="245"/>
    </location>
</feature>
<keyword evidence="9" id="KW-1185">Reference proteome</keyword>
<evidence type="ECO:0000256" key="6">
    <source>
        <dbReference type="SAM" id="MobiDB-lite"/>
    </source>
</evidence>
<dbReference type="GO" id="GO:0043419">
    <property type="term" value="P:urea catabolic process"/>
    <property type="evidence" value="ECO:0007669"/>
    <property type="project" value="InterPro"/>
</dbReference>
<dbReference type="NCBIfam" id="TIGR00101">
    <property type="entry name" value="ureG"/>
    <property type="match status" value="1"/>
</dbReference>
<keyword evidence="5" id="KW-0143">Chaperone</keyword>
<protein>
    <recommendedName>
        <fullName evidence="7">CobW/HypB/UreG nucleotide-binding domain-containing protein</fullName>
    </recommendedName>
</protein>
<dbReference type="GO" id="GO:0016151">
    <property type="term" value="F:nickel cation binding"/>
    <property type="evidence" value="ECO:0007669"/>
    <property type="project" value="InterPro"/>
</dbReference>
<proteinExistence type="inferred from homology"/>
<dbReference type="Gene3D" id="3.40.50.300">
    <property type="entry name" value="P-loop containing nucleotide triphosphate hydrolases"/>
    <property type="match status" value="1"/>
</dbReference>
<evidence type="ECO:0000256" key="3">
    <source>
        <dbReference type="ARBA" id="ARBA00022988"/>
    </source>
</evidence>
<evidence type="ECO:0000313" key="9">
    <source>
        <dbReference type="Proteomes" id="UP000664521"/>
    </source>
</evidence>
<dbReference type="HAMAP" id="MF_01389">
    <property type="entry name" value="UreG"/>
    <property type="match status" value="1"/>
</dbReference>